<dbReference type="InterPro" id="IPR032675">
    <property type="entry name" value="LRR_dom_sf"/>
</dbReference>
<reference evidence="1 2" key="1">
    <citation type="journal article" date="2020" name="Genome Biol. Evol.">
        <title>A new high-quality draft genome assembly of the Chinese cordyceps Ophiocordyceps sinensis.</title>
        <authorList>
            <person name="Shu R."/>
            <person name="Zhang J."/>
            <person name="Meng Q."/>
            <person name="Zhang H."/>
            <person name="Zhou G."/>
            <person name="Li M."/>
            <person name="Wu P."/>
            <person name="Zhao Y."/>
            <person name="Chen C."/>
            <person name="Qin Q."/>
        </authorList>
    </citation>
    <scope>NUCLEOTIDE SEQUENCE [LARGE SCALE GENOMIC DNA]</scope>
    <source>
        <strain evidence="1 2">IOZ07</strain>
    </source>
</reference>
<gene>
    <name evidence="1" type="ORF">G6O67_006633</name>
</gene>
<dbReference type="EMBL" id="JAAVMX010000007">
    <property type="protein sequence ID" value="KAF4506562.1"/>
    <property type="molecule type" value="Genomic_DNA"/>
</dbReference>
<evidence type="ECO:0000313" key="2">
    <source>
        <dbReference type="Proteomes" id="UP000557566"/>
    </source>
</evidence>
<accession>A0A8H4LWW8</accession>
<organism evidence="1 2">
    <name type="scientific">Ophiocordyceps sinensis</name>
    <dbReference type="NCBI Taxonomy" id="72228"/>
    <lineage>
        <taxon>Eukaryota</taxon>
        <taxon>Fungi</taxon>
        <taxon>Dikarya</taxon>
        <taxon>Ascomycota</taxon>
        <taxon>Pezizomycotina</taxon>
        <taxon>Sordariomycetes</taxon>
        <taxon>Hypocreomycetidae</taxon>
        <taxon>Hypocreales</taxon>
        <taxon>Ophiocordycipitaceae</taxon>
        <taxon>Ophiocordyceps</taxon>
    </lineage>
</organism>
<dbReference type="SUPFAM" id="SSF52047">
    <property type="entry name" value="RNI-like"/>
    <property type="match status" value="1"/>
</dbReference>
<name>A0A8H4LWW8_9HYPO</name>
<evidence type="ECO:0000313" key="1">
    <source>
        <dbReference type="EMBL" id="KAF4506562.1"/>
    </source>
</evidence>
<protein>
    <submittedName>
        <fullName evidence="1">Uncharacterized protein</fullName>
    </submittedName>
</protein>
<dbReference type="AlphaFoldDB" id="A0A8H4LWW8"/>
<comment type="caution">
    <text evidence="1">The sequence shown here is derived from an EMBL/GenBank/DDBJ whole genome shotgun (WGS) entry which is preliminary data.</text>
</comment>
<dbReference type="Gene3D" id="3.80.10.10">
    <property type="entry name" value="Ribonuclease Inhibitor"/>
    <property type="match status" value="1"/>
</dbReference>
<keyword evidence="2" id="KW-1185">Reference proteome</keyword>
<dbReference type="OrthoDB" id="2520703at2759"/>
<proteinExistence type="predicted"/>
<sequence length="504" mass="56815">MASSTHNASGQGPVSSSLLESLPVELLRLISHQFCHHCCREPSIVMVNEADHESTKALVALCRTSRNLCCVAQPVLYHAPEIRKPGPFLRTIAVRRPDLAAEVRCLPRMLPWANTGDPIRMRKEDARLVRRLAKGLEMFIPPDGRFRVDAPESLPLSRCDEALYMGVLICSLPLLETLSLNVYEKIRIYFSNRGHYKLGRFHPELQTGSLAFPQLRTVVVNGKDLDSYFPWEIRGVVALLAAAPNLKELILSRIAGLDPRMMHQDTLNLLSTAIQSVTDVTMENFTLLSGNRPFPRERYESIRELVRLCPNMKAFGLRANPLWESSGFWVASGKIHRLSPTQVLDALTPARQSLESLTLRLSRLRIPASDLQAYWQPLLSQFSALTTLVLDEQAFCRHWLPLKKSGRKQDEATCITTFLPQTVSLLGIRLHHHFHAYSDIVHLGDQVVAGHFKSLRRVETEYLYDGREDKADEVAGEVEAYRTGLRRAFEGSGVLVSADAVWRD</sequence>
<dbReference type="Proteomes" id="UP000557566">
    <property type="component" value="Unassembled WGS sequence"/>
</dbReference>